<sequence>MENKPFIHLKPSLVQNLNHQSLSQNLEKISDIEKLNTLNFLKWQNGISLAFRIRSLDCFLDPKWVNSFPMEACKEEADIFREGCNQVYYWIILQMNQENQDKFYNQELERCDPAELWRKVREHYASSSAENCANVIVKIFNLQMNEGNVLEIISEFWHLLNLLCMIGPELFKEDILLNVMAFYSLKLLPSLLQPVANNVYQATKLSGKMPTLEELFSEVELNLSDNAQALKVQG</sequence>
<comment type="caution">
    <text evidence="1">The sequence shown here is derived from an EMBL/GenBank/DDBJ whole genome shotgun (WGS) entry which is preliminary data.</text>
</comment>
<name>A0A9Q3FFU5_9BASI</name>
<dbReference type="EMBL" id="AVOT02044141">
    <property type="protein sequence ID" value="MBW0539506.1"/>
    <property type="molecule type" value="Genomic_DNA"/>
</dbReference>
<dbReference type="Proteomes" id="UP000765509">
    <property type="component" value="Unassembled WGS sequence"/>
</dbReference>
<reference evidence="1" key="1">
    <citation type="submission" date="2021-03" db="EMBL/GenBank/DDBJ databases">
        <title>Draft genome sequence of rust myrtle Austropuccinia psidii MF-1, a brazilian biotype.</title>
        <authorList>
            <person name="Quecine M.C."/>
            <person name="Pachon D.M.R."/>
            <person name="Bonatelli M.L."/>
            <person name="Correr F.H."/>
            <person name="Franceschini L.M."/>
            <person name="Leite T.F."/>
            <person name="Margarido G.R.A."/>
            <person name="Almeida C.A."/>
            <person name="Ferrarezi J.A."/>
            <person name="Labate C.A."/>
        </authorList>
    </citation>
    <scope>NUCLEOTIDE SEQUENCE</scope>
    <source>
        <strain evidence="1">MF-1</strain>
    </source>
</reference>
<dbReference type="AlphaFoldDB" id="A0A9Q3FFU5"/>
<proteinExistence type="predicted"/>
<keyword evidence="2" id="KW-1185">Reference proteome</keyword>
<protein>
    <submittedName>
        <fullName evidence="1">Uncharacterized protein</fullName>
    </submittedName>
</protein>
<accession>A0A9Q3FFU5</accession>
<evidence type="ECO:0000313" key="1">
    <source>
        <dbReference type="EMBL" id="MBW0539506.1"/>
    </source>
</evidence>
<dbReference type="OrthoDB" id="2518764at2759"/>
<organism evidence="1 2">
    <name type="scientific">Austropuccinia psidii MF-1</name>
    <dbReference type="NCBI Taxonomy" id="1389203"/>
    <lineage>
        <taxon>Eukaryota</taxon>
        <taxon>Fungi</taxon>
        <taxon>Dikarya</taxon>
        <taxon>Basidiomycota</taxon>
        <taxon>Pucciniomycotina</taxon>
        <taxon>Pucciniomycetes</taxon>
        <taxon>Pucciniales</taxon>
        <taxon>Sphaerophragmiaceae</taxon>
        <taxon>Austropuccinia</taxon>
    </lineage>
</organism>
<evidence type="ECO:0000313" key="2">
    <source>
        <dbReference type="Proteomes" id="UP000765509"/>
    </source>
</evidence>
<gene>
    <name evidence="1" type="ORF">O181_079221</name>
</gene>